<comment type="caution">
    <text evidence="5">The sequence shown here is derived from an EMBL/GenBank/DDBJ whole genome shotgun (WGS) entry which is preliminary data.</text>
</comment>
<dbReference type="Proteomes" id="UP001589733">
    <property type="component" value="Unassembled WGS sequence"/>
</dbReference>
<keyword evidence="6" id="KW-1185">Reference proteome</keyword>
<feature type="domain" description="Ketoreductase" evidence="4">
    <location>
        <begin position="4"/>
        <end position="182"/>
    </location>
</feature>
<accession>A0ABV6B6G2</accession>
<dbReference type="PANTHER" id="PTHR44169:SF6">
    <property type="entry name" value="NADPH-DEPENDENT 1-ACYLDIHYDROXYACETONE PHOSPHATE REDUCTASE"/>
    <property type="match status" value="1"/>
</dbReference>
<evidence type="ECO:0000259" key="4">
    <source>
        <dbReference type="SMART" id="SM00822"/>
    </source>
</evidence>
<evidence type="ECO:0000256" key="3">
    <source>
        <dbReference type="RuleBase" id="RU000363"/>
    </source>
</evidence>
<dbReference type="SMART" id="SM00822">
    <property type="entry name" value="PKS_KR"/>
    <property type="match status" value="1"/>
</dbReference>
<gene>
    <name evidence="5" type="ORF">ACFFLM_22905</name>
</gene>
<proteinExistence type="inferred from homology"/>
<dbReference type="SUPFAM" id="SSF51735">
    <property type="entry name" value="NAD(P)-binding Rossmann-fold domains"/>
    <property type="match status" value="1"/>
</dbReference>
<name>A0ABV6B6G2_9DEIO</name>
<evidence type="ECO:0000256" key="1">
    <source>
        <dbReference type="ARBA" id="ARBA00006484"/>
    </source>
</evidence>
<dbReference type="PRINTS" id="PR00081">
    <property type="entry name" value="GDHRDH"/>
</dbReference>
<dbReference type="PRINTS" id="PR00080">
    <property type="entry name" value="SDRFAMILY"/>
</dbReference>
<reference evidence="5 6" key="1">
    <citation type="submission" date="2024-09" db="EMBL/GenBank/DDBJ databases">
        <authorList>
            <person name="Sun Q."/>
            <person name="Mori K."/>
        </authorList>
    </citation>
    <scope>NUCLEOTIDE SEQUENCE [LARGE SCALE GENOMIC DNA]</scope>
    <source>
        <strain evidence="5 6">JCM 13503</strain>
    </source>
</reference>
<dbReference type="CDD" id="cd05374">
    <property type="entry name" value="17beta-HSD-like_SDR_c"/>
    <property type="match status" value="1"/>
</dbReference>
<dbReference type="RefSeq" id="WP_380016118.1">
    <property type="nucleotide sequence ID" value="NZ_JBHLYR010000066.1"/>
</dbReference>
<dbReference type="InterPro" id="IPR036291">
    <property type="entry name" value="NAD(P)-bd_dom_sf"/>
</dbReference>
<dbReference type="InterPro" id="IPR057326">
    <property type="entry name" value="KR_dom"/>
</dbReference>
<dbReference type="EMBL" id="JBHLYR010000066">
    <property type="protein sequence ID" value="MFB9994807.1"/>
    <property type="molecule type" value="Genomic_DNA"/>
</dbReference>
<dbReference type="Pfam" id="PF00106">
    <property type="entry name" value="adh_short"/>
    <property type="match status" value="1"/>
</dbReference>
<comment type="similarity">
    <text evidence="1 3">Belongs to the short-chain dehydrogenases/reductases (SDR) family.</text>
</comment>
<keyword evidence="2" id="KW-0560">Oxidoreductase</keyword>
<protein>
    <submittedName>
        <fullName evidence="5">Oxidoreductase</fullName>
    </submittedName>
</protein>
<dbReference type="NCBIfam" id="NF004826">
    <property type="entry name" value="PRK06182.1"/>
    <property type="match status" value="1"/>
</dbReference>
<evidence type="ECO:0000313" key="6">
    <source>
        <dbReference type="Proteomes" id="UP001589733"/>
    </source>
</evidence>
<dbReference type="PANTHER" id="PTHR44169">
    <property type="entry name" value="NADPH-DEPENDENT 1-ACYLDIHYDROXYACETONE PHOSPHATE REDUCTASE"/>
    <property type="match status" value="1"/>
</dbReference>
<evidence type="ECO:0000313" key="5">
    <source>
        <dbReference type="EMBL" id="MFB9994807.1"/>
    </source>
</evidence>
<evidence type="ECO:0000256" key="2">
    <source>
        <dbReference type="ARBA" id="ARBA00023002"/>
    </source>
</evidence>
<dbReference type="Gene3D" id="3.40.50.720">
    <property type="entry name" value="NAD(P)-binding Rossmann-like Domain"/>
    <property type="match status" value="1"/>
</dbReference>
<dbReference type="InterPro" id="IPR002347">
    <property type="entry name" value="SDR_fam"/>
</dbReference>
<organism evidence="5 6">
    <name type="scientific">Deinococcus oregonensis</name>
    <dbReference type="NCBI Taxonomy" id="1805970"/>
    <lineage>
        <taxon>Bacteria</taxon>
        <taxon>Thermotogati</taxon>
        <taxon>Deinococcota</taxon>
        <taxon>Deinococci</taxon>
        <taxon>Deinococcales</taxon>
        <taxon>Deinococcaceae</taxon>
        <taxon>Deinococcus</taxon>
    </lineage>
</organism>
<sequence>MSQKVALVTGTSSGIGHATALALHQAGFLTYATARSTDALTELRGAGCRSLPLDVTDDASMQAAVRWIETQHGGIDVLVNNAGYGEMGPVEDVTLERWRSQFETNVFGLVRLTQLVLPGMRVKGAGCVINVSSMGGEFTTPFAGVYHASKYAVEAASDALRFELRPFGINVVIVQPGPISTRLSEHTLNQLHAQSGSPYATTMARLEKQSRQAARRGQGFGKPEQVAAVIVRAATARIPRTRYKVTLAAHLLPLMRRVLPDRTWDTVINRVLLG</sequence>